<dbReference type="GO" id="GO:0070224">
    <property type="term" value="F:sulfide:quinone oxidoreductase activity"/>
    <property type="evidence" value="ECO:0007669"/>
    <property type="project" value="TreeGrafter"/>
</dbReference>
<reference evidence="2 3" key="1">
    <citation type="submission" date="2019-09" db="EMBL/GenBank/DDBJ databases">
        <title>Arthrobacter zafarii sp. nov., a moderately thermotolerant and halotolerant actinobacterium isolated from Cholistan desert soil of Pakistan.</title>
        <authorList>
            <person name="Amin A."/>
            <person name="Ahmed I."/>
            <person name="Khalid N."/>
            <person name="Schumann P."/>
            <person name="Busse H.J."/>
            <person name="Khan I.U."/>
            <person name="Li S."/>
            <person name="Li W.J."/>
        </authorList>
    </citation>
    <scope>NUCLEOTIDE SEQUENCE [LARGE SCALE GENOMIC DNA]</scope>
    <source>
        <strain evidence="2 3">NCCP-1664</strain>
    </source>
</reference>
<dbReference type="PRINTS" id="PR00420">
    <property type="entry name" value="RNGMNOXGNASE"/>
</dbReference>
<dbReference type="GO" id="GO:0071949">
    <property type="term" value="F:FAD binding"/>
    <property type="evidence" value="ECO:0007669"/>
    <property type="project" value="TreeGrafter"/>
</dbReference>
<sequence length="396" mass="43664">MADHHEVLVIGGGNAGISLAARLRRYKVADIGLIEPRTTHYFQPLFSHIGGGAARMGEATREQARVMPRGIEWIRGEAADIRPEENAVLLADGRRIGYGQLVVCPGLQKDWDGIPGLAGAMASAQVTSNYDPAMPEKTWGLVRSLRSGTAIFTQPPGPATCVDVGQKIAYMACDYWREYGVLRDIRVVLVVPTPTVFGIEDVDAVLRAKIAEYGIELHTSTSLAGVDAARRTVTLAGPDGTRELSFDLLHVVPPQSAPDWLKGTPLPAAGDASGFVEVDPESLRHRRYANVWSLGDAAATLNYKSGGALRKQVKVLARNLAAVARGSEPRERYNHYGVCPIALTRHTLLFAEFDHQYRPMPTVPWMDLAKERRWAWVLDRWIFPQVYWRLILKGRA</sequence>
<dbReference type="SUPFAM" id="SSF51905">
    <property type="entry name" value="FAD/NAD(P)-binding domain"/>
    <property type="match status" value="1"/>
</dbReference>
<evidence type="ECO:0000313" key="2">
    <source>
        <dbReference type="EMBL" id="GER23092.1"/>
    </source>
</evidence>
<dbReference type="Proteomes" id="UP000325307">
    <property type="component" value="Unassembled WGS sequence"/>
</dbReference>
<organism evidence="2 3">
    <name type="scientific">Zafaria cholistanensis</name>
    <dbReference type="NCBI Taxonomy" id="1682741"/>
    <lineage>
        <taxon>Bacteria</taxon>
        <taxon>Bacillati</taxon>
        <taxon>Actinomycetota</taxon>
        <taxon>Actinomycetes</taxon>
        <taxon>Micrococcales</taxon>
        <taxon>Micrococcaceae</taxon>
        <taxon>Zafaria</taxon>
    </lineage>
</organism>
<protein>
    <submittedName>
        <fullName evidence="2">Pyridine nucleotide-disulfide oxidoreductase</fullName>
    </submittedName>
</protein>
<evidence type="ECO:0000259" key="1">
    <source>
        <dbReference type="Pfam" id="PF07992"/>
    </source>
</evidence>
<keyword evidence="3" id="KW-1185">Reference proteome</keyword>
<accession>A0A5A7NSG6</accession>
<evidence type="ECO:0000313" key="3">
    <source>
        <dbReference type="Proteomes" id="UP000325307"/>
    </source>
</evidence>
<dbReference type="GO" id="GO:0070221">
    <property type="term" value="P:sulfide oxidation, using sulfide:quinone oxidoreductase"/>
    <property type="evidence" value="ECO:0007669"/>
    <property type="project" value="TreeGrafter"/>
</dbReference>
<proteinExistence type="predicted"/>
<dbReference type="Gene3D" id="3.50.50.100">
    <property type="match status" value="1"/>
</dbReference>
<dbReference type="Pfam" id="PF07992">
    <property type="entry name" value="Pyr_redox_2"/>
    <property type="match status" value="1"/>
</dbReference>
<name>A0A5A7NSG6_9MICC</name>
<dbReference type="PANTHER" id="PTHR10632:SF2">
    <property type="entry name" value="SULFIDE:QUINONE OXIDOREDUCTASE, MITOCHONDRIAL"/>
    <property type="match status" value="1"/>
</dbReference>
<dbReference type="EMBL" id="BKDJ01000007">
    <property type="protein sequence ID" value="GER23092.1"/>
    <property type="molecule type" value="Genomic_DNA"/>
</dbReference>
<comment type="caution">
    <text evidence="2">The sequence shown here is derived from an EMBL/GenBank/DDBJ whole genome shotgun (WGS) entry which is preliminary data.</text>
</comment>
<feature type="domain" description="FAD/NAD(P)-binding" evidence="1">
    <location>
        <begin position="6"/>
        <end position="298"/>
    </location>
</feature>
<dbReference type="PANTHER" id="PTHR10632">
    <property type="entry name" value="SULFIDE:QUINONE OXIDOREDUCTASE"/>
    <property type="match status" value="1"/>
</dbReference>
<dbReference type="InterPro" id="IPR036188">
    <property type="entry name" value="FAD/NAD-bd_sf"/>
</dbReference>
<dbReference type="OrthoDB" id="9802771at2"/>
<dbReference type="InterPro" id="IPR015904">
    <property type="entry name" value="Sulphide_quinone_reductase"/>
</dbReference>
<dbReference type="AlphaFoldDB" id="A0A5A7NSG6"/>
<dbReference type="InterPro" id="IPR023753">
    <property type="entry name" value="FAD/NAD-binding_dom"/>
</dbReference>
<gene>
    <name evidence="2" type="ORF">NCCP1664_15880</name>
</gene>
<dbReference type="RefSeq" id="WP_149956706.1">
    <property type="nucleotide sequence ID" value="NZ_BKDJ01000007.1"/>
</dbReference>